<keyword evidence="2" id="KW-1185">Reference proteome</keyword>
<reference evidence="1 2" key="1">
    <citation type="submission" date="2017-06" db="EMBL/GenBank/DDBJ databases">
        <authorList>
            <person name="Kim H.J."/>
            <person name="Triplett B.A."/>
        </authorList>
    </citation>
    <scope>NUCLEOTIDE SEQUENCE [LARGE SCALE GENOMIC DNA]</scope>
</reference>
<protein>
    <submittedName>
        <fullName evidence="1">Uncharacterized protein</fullName>
    </submittedName>
</protein>
<evidence type="ECO:0000313" key="1">
    <source>
        <dbReference type="EMBL" id="AUZ94818.1"/>
    </source>
</evidence>
<dbReference type="KEGG" id="vg:40088009"/>
<sequence>MSFEAIAVIRASDKYNDGEYWRDRTEEVEKMLVGFGDETNVVHQQVYRGSELKEMGWDIQGVRLAQNFKIIWK</sequence>
<accession>A0A2L0UZ59</accession>
<evidence type="ECO:0000313" key="2">
    <source>
        <dbReference type="Proteomes" id="UP000223025"/>
    </source>
</evidence>
<organism evidence="1 2">
    <name type="scientific">Agrobacterium phage Atu_ph07</name>
    <dbReference type="NCBI Taxonomy" id="2024264"/>
    <lineage>
        <taxon>Viruses</taxon>
        <taxon>Duplodnaviria</taxon>
        <taxon>Heunggongvirae</taxon>
        <taxon>Uroviricota</taxon>
        <taxon>Caudoviricetes</taxon>
        <taxon>Polybotosvirus</taxon>
        <taxon>Polybotosvirus Atuph07</taxon>
    </lineage>
</organism>
<dbReference type="EMBL" id="MF403008">
    <property type="protein sequence ID" value="AUZ94818.1"/>
    <property type="molecule type" value="Genomic_DNA"/>
</dbReference>
<dbReference type="RefSeq" id="YP_009611671.1">
    <property type="nucleotide sequence ID" value="NC_042013.1"/>
</dbReference>
<dbReference type="GeneID" id="40088009"/>
<dbReference type="Proteomes" id="UP000223025">
    <property type="component" value="Segment"/>
</dbReference>
<name>A0A2L0UZ59_9CAUD</name>
<proteinExistence type="predicted"/>